<dbReference type="eggNOG" id="COG1929">
    <property type="taxonomic scope" value="Bacteria"/>
</dbReference>
<dbReference type="HOGENOM" id="CLU_028255_0_1_9"/>
<dbReference type="NCBIfam" id="TIGR00045">
    <property type="entry name" value="glycerate kinase"/>
    <property type="match status" value="1"/>
</dbReference>
<evidence type="ECO:0000313" key="5">
    <source>
        <dbReference type="EMBL" id="CDI40951.1"/>
    </source>
</evidence>
<dbReference type="RefSeq" id="WP_013779184.1">
    <property type="nucleotide sequence ID" value="NC_015519.1"/>
</dbReference>
<evidence type="ECO:0000256" key="2">
    <source>
        <dbReference type="ARBA" id="ARBA00022679"/>
    </source>
</evidence>
<proteinExistence type="inferred from homology"/>
<dbReference type="KEGG" id="tep:TepRe1_2141"/>
<dbReference type="InterPro" id="IPR036129">
    <property type="entry name" value="Glycerate_kinase_sf"/>
</dbReference>
<dbReference type="Proteomes" id="UP000010802">
    <property type="component" value="Chromosome"/>
</dbReference>
<evidence type="ECO:0000256" key="4">
    <source>
        <dbReference type="PIRNR" id="PIRNR006078"/>
    </source>
</evidence>
<accession>F4LRC8</accession>
<dbReference type="Gene3D" id="3.90.1510.10">
    <property type="entry name" value="Glycerate kinase, domain 2"/>
    <property type="match status" value="1"/>
</dbReference>
<evidence type="ECO:0000256" key="3">
    <source>
        <dbReference type="ARBA" id="ARBA00022777"/>
    </source>
</evidence>
<keyword evidence="3 4" id="KW-0418">Kinase</keyword>
<dbReference type="PANTHER" id="PTHR21599">
    <property type="entry name" value="GLYCERATE KINASE"/>
    <property type="match status" value="1"/>
</dbReference>
<dbReference type="AlphaFoldDB" id="F4LRC8"/>
<dbReference type="InterPro" id="IPR018197">
    <property type="entry name" value="Glycerate_kinase_RE-like"/>
</dbReference>
<dbReference type="InterPro" id="IPR004381">
    <property type="entry name" value="Glycerate_kinase"/>
</dbReference>
<organism evidence="5 6">
    <name type="scientific">Tepidanaerobacter acetatoxydans (strain DSM 21804 / JCM 16047 / Re1)</name>
    <dbReference type="NCBI Taxonomy" id="1209989"/>
    <lineage>
        <taxon>Bacteria</taxon>
        <taxon>Bacillati</taxon>
        <taxon>Bacillota</taxon>
        <taxon>Clostridia</taxon>
        <taxon>Thermosediminibacterales</taxon>
        <taxon>Tepidanaerobacteraceae</taxon>
        <taxon>Tepidanaerobacter</taxon>
    </lineage>
</organism>
<keyword evidence="6" id="KW-1185">Reference proteome</keyword>
<comment type="similarity">
    <text evidence="1 4">Belongs to the glycerate kinase type-1 family.</text>
</comment>
<protein>
    <submittedName>
        <fullName evidence="5">Glycerate kinase I</fullName>
        <ecNumber evidence="5">2.7.1.31</ecNumber>
    </submittedName>
</protein>
<dbReference type="SUPFAM" id="SSF110738">
    <property type="entry name" value="Glycerate kinase I"/>
    <property type="match status" value="1"/>
</dbReference>
<evidence type="ECO:0000256" key="1">
    <source>
        <dbReference type="ARBA" id="ARBA00006284"/>
    </source>
</evidence>
<dbReference type="PIRSF" id="PIRSF006078">
    <property type="entry name" value="GlxK"/>
    <property type="match status" value="1"/>
</dbReference>
<dbReference type="GO" id="GO:0008887">
    <property type="term" value="F:glycerate kinase activity"/>
    <property type="evidence" value="ECO:0007669"/>
    <property type="project" value="UniProtKB-UniRule"/>
</dbReference>
<dbReference type="EC" id="2.7.1.31" evidence="5"/>
<sequence>MKIIVAPDSFKGSLTSIQAAEAIECGIKKAALTCKENVEIIKVPMADGGEGTVEAIISAIGGKIIQTKVLDPLGRKIDSFFGVLPDNTAVIEMAAASGLNLLTVEERNPMKTTSYGTGELIKAALDIGCKNIIIGIGGSATNDGGVGMCQALGIKFLDKEGKQIGFGGGELYKINKIDISSLDSRINDTIITIASDVKNTLCGPNGASAIYGPQKGATSEMVEILDRNLKHFATAIQKQFNKDVLNVPGSGAAGGLGAALMAFFRAELRLGINLIMELVKLEDKVKEADIVITGEGSTDYQTLYGKVPLGIAKVARKHNKPVICISGSLGEGYEELYNEGIEALFSIVSRPMSLEEAMRMGDVLLEKITTNVLNICFMK</sequence>
<evidence type="ECO:0000313" key="6">
    <source>
        <dbReference type="Proteomes" id="UP000010802"/>
    </source>
</evidence>
<dbReference type="InterPro" id="IPR018193">
    <property type="entry name" value="Glyc_kinase_flavodox-like_fold"/>
</dbReference>
<dbReference type="Gene3D" id="3.40.50.10350">
    <property type="entry name" value="Glycerate kinase, domain 1"/>
    <property type="match status" value="1"/>
</dbReference>
<dbReference type="EMBL" id="HF563609">
    <property type="protein sequence ID" value="CDI40951.1"/>
    <property type="molecule type" value="Genomic_DNA"/>
</dbReference>
<gene>
    <name evidence="5" type="primary">garK</name>
    <name evidence="5" type="ordered locus">TEPIRE1_2304</name>
</gene>
<dbReference type="KEGG" id="tae:TepiRe1_2304"/>
<dbReference type="PANTHER" id="PTHR21599:SF0">
    <property type="entry name" value="GLYCERATE KINASE"/>
    <property type="match status" value="1"/>
</dbReference>
<dbReference type="OrthoDB" id="9774290at2"/>
<dbReference type="GO" id="GO:0031388">
    <property type="term" value="P:organic acid phosphorylation"/>
    <property type="evidence" value="ECO:0007669"/>
    <property type="project" value="UniProtKB-UniRule"/>
</dbReference>
<keyword evidence="2 4" id="KW-0808">Transferase</keyword>
<reference evidence="6" key="1">
    <citation type="journal article" date="2013" name="Genome Announc.">
        <title>First genome sequence of a syntrophic acetate-oxidizing bacterium, Tepidanaerobacter acetatoxydans strain Re1.</title>
        <authorList>
            <person name="Manzoor S."/>
            <person name="Bongcam-Rudloff E."/>
            <person name="Schnurer A."/>
            <person name="Muller B."/>
        </authorList>
    </citation>
    <scope>NUCLEOTIDE SEQUENCE [LARGE SCALE GENOMIC DNA]</scope>
    <source>
        <strain evidence="6">Re1</strain>
    </source>
</reference>
<dbReference type="STRING" id="1209989.TepRe1_2141"/>
<dbReference type="Pfam" id="PF02595">
    <property type="entry name" value="Gly_kinase"/>
    <property type="match status" value="1"/>
</dbReference>
<name>F4LRC8_TEPAE</name>